<evidence type="ECO:0000313" key="2">
    <source>
        <dbReference type="EMBL" id="OLL24732.1"/>
    </source>
</evidence>
<name>A0A1U7LQA9_NEOID</name>
<keyword evidence="3" id="KW-1185">Reference proteome</keyword>
<dbReference type="Proteomes" id="UP000186594">
    <property type="component" value="Unassembled WGS sequence"/>
</dbReference>
<gene>
    <name evidence="2" type="ORF">NEOLI_004258</name>
</gene>
<comment type="caution">
    <text evidence="2">The sequence shown here is derived from an EMBL/GenBank/DDBJ whole genome shotgun (WGS) entry which is preliminary data.</text>
</comment>
<evidence type="ECO:0000313" key="3">
    <source>
        <dbReference type="Proteomes" id="UP000186594"/>
    </source>
</evidence>
<evidence type="ECO:0000259" key="1">
    <source>
        <dbReference type="Pfam" id="PF25340"/>
    </source>
</evidence>
<sequence>MSFAMPRPLPAAYSEPKQHCSNQAMSKIADPSYPSPVSQGTIQQYFEHANLLKDLPIEQIAANIRSGFSTAQANQSEITFAAAWLLRYCETASESDEVDAAHLYTLYSSSPSLVGLPLLSEASFAYLTQQLFYTHQEFFQGQAVYIGLRFRPEYSELGTAVGDPHGPDPVMHRKGLLSESRSHDSRSISYRQGSLSQFQQPLQLRFQGSPSSDLYVGFELIKFLENYPEGHDPHIVDATRKKYFEYCQRLIQSFGSLNLKEFTCFLQMIRDQLPSPMFEILNSPQLVHWVQETDFAMYKEMLRLLSPLVLREIPPRVLTGLHTLSKTIVREAMELISDAPSHFFNAKSEPVQTFARLLDRFLRVNESARNAANFLSDRDTRQLILNDFRCIDLFALVARTCLCQPQDVYNVLNEDIIALLNLDSYATTGEHSMSSPTPSGRQIYRDSSSLSSLALNENALEAWAQYFSELPPRFGSVDARFLVLCLGQVGDAVIREVTRNEGASFSALWVIKCWIDEWIMWNGEQNAFLCNKNASNSEVASPNTQANELSQ</sequence>
<dbReference type="EMBL" id="LXFE01000647">
    <property type="protein sequence ID" value="OLL24732.1"/>
    <property type="molecule type" value="Genomic_DNA"/>
</dbReference>
<accession>A0A1U7LQA9</accession>
<dbReference type="PANTHER" id="PTHR12619:SF5">
    <property type="entry name" value="TRANSCRIPTION FACTOR RFX4"/>
    <property type="match status" value="1"/>
</dbReference>
<dbReference type="GO" id="GO:0000978">
    <property type="term" value="F:RNA polymerase II cis-regulatory region sequence-specific DNA binding"/>
    <property type="evidence" value="ECO:0007669"/>
    <property type="project" value="TreeGrafter"/>
</dbReference>
<dbReference type="AlphaFoldDB" id="A0A1U7LQA9"/>
<reference evidence="2 3" key="1">
    <citation type="submission" date="2016-04" db="EMBL/GenBank/DDBJ databases">
        <title>Evolutionary innovation and constraint leading to complex multicellularity in the Ascomycota.</title>
        <authorList>
            <person name="Cisse O."/>
            <person name="Nguyen A."/>
            <person name="Hewitt D.A."/>
            <person name="Jedd G."/>
            <person name="Stajich J.E."/>
        </authorList>
    </citation>
    <scope>NUCLEOTIDE SEQUENCE [LARGE SCALE GENOMIC DNA]</scope>
    <source>
        <strain evidence="2 3">DAH-3</strain>
    </source>
</reference>
<dbReference type="STRING" id="1198029.A0A1U7LQA9"/>
<protein>
    <submittedName>
        <fullName evidence="2">Protein sak1</fullName>
    </submittedName>
</protein>
<dbReference type="InterPro" id="IPR057321">
    <property type="entry name" value="RFX1-4/6/8-like_BCD"/>
</dbReference>
<dbReference type="PANTHER" id="PTHR12619">
    <property type="entry name" value="RFX TRANSCRIPTION FACTOR FAMILY"/>
    <property type="match status" value="1"/>
</dbReference>
<organism evidence="2 3">
    <name type="scientific">Neolecta irregularis (strain DAH-3)</name>
    <dbReference type="NCBI Taxonomy" id="1198029"/>
    <lineage>
        <taxon>Eukaryota</taxon>
        <taxon>Fungi</taxon>
        <taxon>Dikarya</taxon>
        <taxon>Ascomycota</taxon>
        <taxon>Taphrinomycotina</taxon>
        <taxon>Neolectales</taxon>
        <taxon>Neolectaceae</taxon>
        <taxon>Neolecta</taxon>
    </lineage>
</organism>
<dbReference type="GO" id="GO:0000981">
    <property type="term" value="F:DNA-binding transcription factor activity, RNA polymerase II-specific"/>
    <property type="evidence" value="ECO:0007669"/>
    <property type="project" value="TreeGrafter"/>
</dbReference>
<dbReference type="OrthoDB" id="10056949at2759"/>
<proteinExistence type="predicted"/>
<feature type="domain" description="RFX1-4/6/8-like BCD" evidence="1">
    <location>
        <begin position="241"/>
        <end position="524"/>
    </location>
</feature>
<dbReference type="InterPro" id="IPR039779">
    <property type="entry name" value="RFX-like"/>
</dbReference>
<dbReference type="Pfam" id="PF25340">
    <property type="entry name" value="BCD_RFX"/>
    <property type="match status" value="1"/>
</dbReference>